<keyword evidence="3" id="KW-1185">Reference proteome</keyword>
<feature type="domain" description="SET" evidence="1">
    <location>
        <begin position="56"/>
        <end position="176"/>
    </location>
</feature>
<organism evidence="2 3">
    <name type="scientific">Bondarzewia mesenterica</name>
    <dbReference type="NCBI Taxonomy" id="1095465"/>
    <lineage>
        <taxon>Eukaryota</taxon>
        <taxon>Fungi</taxon>
        <taxon>Dikarya</taxon>
        <taxon>Basidiomycota</taxon>
        <taxon>Agaricomycotina</taxon>
        <taxon>Agaricomycetes</taxon>
        <taxon>Russulales</taxon>
        <taxon>Bondarzewiaceae</taxon>
        <taxon>Bondarzewia</taxon>
    </lineage>
</organism>
<sequence length="190" mass="21258">MPSQLKRPKHWPAHIHYIQSQVYHGSVPADVLSFVRGVPSKPIRPVDKPGNTSTTFTVQLISHSTHPACGQYGLFASKKIPPRTPIVDYLGEVHCDERPDSDYDISLYRFQDGVSVGSDASRMGNEARFVNDYRGIRAKPNAEFRDGRKASGELRMSVWSLTEPIKKGDEILVSYGKAWWGSRTSESNVV</sequence>
<dbReference type="SUPFAM" id="SSF82199">
    <property type="entry name" value="SET domain"/>
    <property type="match status" value="1"/>
</dbReference>
<dbReference type="InterPro" id="IPR046341">
    <property type="entry name" value="SET_dom_sf"/>
</dbReference>
<evidence type="ECO:0000313" key="3">
    <source>
        <dbReference type="Proteomes" id="UP000310158"/>
    </source>
</evidence>
<comment type="caution">
    <text evidence="2">The sequence shown here is derived from an EMBL/GenBank/DDBJ whole genome shotgun (WGS) entry which is preliminary data.</text>
</comment>
<dbReference type="PROSITE" id="PS50280">
    <property type="entry name" value="SET"/>
    <property type="match status" value="1"/>
</dbReference>
<name>A0A4S4LLE1_9AGAM</name>
<dbReference type="Gene3D" id="2.170.270.10">
    <property type="entry name" value="SET domain"/>
    <property type="match status" value="1"/>
</dbReference>
<accession>A0A4S4LLE1</accession>
<dbReference type="OrthoDB" id="5792673at2759"/>
<dbReference type="Proteomes" id="UP000310158">
    <property type="component" value="Unassembled WGS sequence"/>
</dbReference>
<dbReference type="AlphaFoldDB" id="A0A4S4LLE1"/>
<dbReference type="InterPro" id="IPR001214">
    <property type="entry name" value="SET_dom"/>
</dbReference>
<gene>
    <name evidence="2" type="ORF">EW146_g7229</name>
</gene>
<evidence type="ECO:0000313" key="2">
    <source>
        <dbReference type="EMBL" id="THH12932.1"/>
    </source>
</evidence>
<dbReference type="EMBL" id="SGPL01000401">
    <property type="protein sequence ID" value="THH12932.1"/>
    <property type="molecule type" value="Genomic_DNA"/>
</dbReference>
<reference evidence="2 3" key="1">
    <citation type="submission" date="2019-02" db="EMBL/GenBank/DDBJ databases">
        <title>Genome sequencing of the rare red list fungi Bondarzewia mesenterica.</title>
        <authorList>
            <person name="Buettner E."/>
            <person name="Kellner H."/>
        </authorList>
    </citation>
    <scope>NUCLEOTIDE SEQUENCE [LARGE SCALE GENOMIC DNA]</scope>
    <source>
        <strain evidence="2 3">DSM 108281</strain>
    </source>
</reference>
<evidence type="ECO:0000259" key="1">
    <source>
        <dbReference type="PROSITE" id="PS50280"/>
    </source>
</evidence>
<proteinExistence type="predicted"/>
<protein>
    <recommendedName>
        <fullName evidence="1">SET domain-containing protein</fullName>
    </recommendedName>
</protein>
<dbReference type="Pfam" id="PF00856">
    <property type="entry name" value="SET"/>
    <property type="match status" value="1"/>
</dbReference>